<proteinExistence type="predicted"/>
<dbReference type="GO" id="GO:0006261">
    <property type="term" value="P:DNA-templated DNA replication"/>
    <property type="evidence" value="ECO:0007669"/>
    <property type="project" value="TreeGrafter"/>
</dbReference>
<dbReference type="PANTHER" id="PTHR11669:SF8">
    <property type="entry name" value="DNA POLYMERASE III SUBUNIT DELTA"/>
    <property type="match status" value="1"/>
</dbReference>
<evidence type="ECO:0000313" key="2">
    <source>
        <dbReference type="Proteomes" id="UP001144297"/>
    </source>
</evidence>
<name>A0A9W6LL32_9BACT</name>
<reference evidence="1" key="1">
    <citation type="submission" date="2022-12" db="EMBL/GenBank/DDBJ databases">
        <title>Reference genome sequencing for broad-spectrum identification of bacterial and archaeal isolates by mass spectrometry.</title>
        <authorList>
            <person name="Sekiguchi Y."/>
            <person name="Tourlousse D.M."/>
        </authorList>
    </citation>
    <scope>NUCLEOTIDE SEQUENCE</scope>
    <source>
        <strain evidence="1">TSL-P1</strain>
    </source>
</reference>
<organism evidence="1 2">
    <name type="scientific">Thermodesulfovibrio yellowstonii</name>
    <dbReference type="NCBI Taxonomy" id="28262"/>
    <lineage>
        <taxon>Bacteria</taxon>
        <taxon>Pseudomonadati</taxon>
        <taxon>Nitrospirota</taxon>
        <taxon>Thermodesulfovibrionia</taxon>
        <taxon>Thermodesulfovibrionales</taxon>
        <taxon>Thermodesulfovibrionaceae</taxon>
        <taxon>Thermodesulfovibrio</taxon>
    </lineage>
</organism>
<dbReference type="PANTHER" id="PTHR11669">
    <property type="entry name" value="REPLICATION FACTOR C / DNA POLYMERASE III GAMMA-TAU SUBUNIT"/>
    <property type="match status" value="1"/>
</dbReference>
<dbReference type="AlphaFoldDB" id="A0A9W6LL32"/>
<dbReference type="InterPro" id="IPR050238">
    <property type="entry name" value="DNA_Rep/Repair_Clamp_Loader"/>
</dbReference>
<comment type="caution">
    <text evidence="1">The sequence shown here is derived from an EMBL/GenBank/DDBJ whole genome shotgun (WGS) entry which is preliminary data.</text>
</comment>
<evidence type="ECO:0000313" key="1">
    <source>
        <dbReference type="EMBL" id="GLI54257.1"/>
    </source>
</evidence>
<accession>A0A9W6LL32</accession>
<dbReference type="SUPFAM" id="SSF52540">
    <property type="entry name" value="P-loop containing nucleoside triphosphate hydrolases"/>
    <property type="match status" value="1"/>
</dbReference>
<dbReference type="Proteomes" id="UP001144297">
    <property type="component" value="Unassembled WGS sequence"/>
</dbReference>
<dbReference type="FunFam" id="3.40.50.300:FF:001255">
    <property type="entry name" value="DNA polymerase III subunit delta"/>
    <property type="match status" value="1"/>
</dbReference>
<sequence length="319" mass="36444">MGFNKIISQEKAIKLLKGTLRTKKIPNALLFLGDAYIGKTSTAIAYAKALNCLNSENEDSCDSCDSCKKIEQGLHPDIKIIAPEKDVITVNSIREVEEFVSLKPLEGKYKVAIIKEAHKMNNAAANAFLKTVEEPPFNTTIILICENIHTLPEPLISRCFKVYFTPLSIDAIKKIIPDMQQESFFRIIMGKPGLFISRDILKDIQWFASTLKNIKENNKKSIWKDNEEIKRWIDFLCIFLRDSLVKLINKVPSDCCLILPLDFKLKENISVQEIFNLYEEVQNIKRNVDLNLNKSILWNYLVSCVNNLITSSENRKPST</sequence>
<dbReference type="GO" id="GO:0008408">
    <property type="term" value="F:3'-5' exonuclease activity"/>
    <property type="evidence" value="ECO:0007669"/>
    <property type="project" value="InterPro"/>
</dbReference>
<dbReference type="NCBIfam" id="TIGR00678">
    <property type="entry name" value="holB"/>
    <property type="match status" value="1"/>
</dbReference>
<gene>
    <name evidence="1" type="ORF">TISLANDTSLP1_19500</name>
</gene>
<dbReference type="GO" id="GO:0003887">
    <property type="term" value="F:DNA-directed DNA polymerase activity"/>
    <property type="evidence" value="ECO:0007669"/>
    <property type="project" value="InterPro"/>
</dbReference>
<dbReference type="Pfam" id="PF13177">
    <property type="entry name" value="DNA_pol3_delta2"/>
    <property type="match status" value="1"/>
</dbReference>
<dbReference type="Gene3D" id="3.40.50.300">
    <property type="entry name" value="P-loop containing nucleotide triphosphate hydrolases"/>
    <property type="match status" value="1"/>
</dbReference>
<dbReference type="InterPro" id="IPR027417">
    <property type="entry name" value="P-loop_NTPase"/>
</dbReference>
<dbReference type="EMBL" id="BSDX01000001">
    <property type="protein sequence ID" value="GLI54257.1"/>
    <property type="molecule type" value="Genomic_DNA"/>
</dbReference>
<keyword evidence="2" id="KW-1185">Reference proteome</keyword>
<protein>
    <submittedName>
        <fullName evidence="1">DNA polymerase III subunit delta</fullName>
    </submittedName>
</protein>
<dbReference type="InterPro" id="IPR004622">
    <property type="entry name" value="DNA_pol_HolB"/>
</dbReference>